<evidence type="ECO:0000313" key="2">
    <source>
        <dbReference type="EMBL" id="CAB3410216.1"/>
    </source>
</evidence>
<reference evidence="2 3" key="1">
    <citation type="submission" date="2020-04" db="EMBL/GenBank/DDBJ databases">
        <authorList>
            <person name="Laetsch R D."/>
            <person name="Stevens L."/>
            <person name="Kumar S."/>
            <person name="Blaxter L. M."/>
        </authorList>
    </citation>
    <scope>NUCLEOTIDE SEQUENCE [LARGE SCALE GENOMIC DNA]</scope>
</reference>
<protein>
    <submittedName>
        <fullName evidence="2">Uncharacterized protein</fullName>
    </submittedName>
</protein>
<feature type="compositionally biased region" description="Polar residues" evidence="1">
    <location>
        <begin position="206"/>
        <end position="216"/>
    </location>
</feature>
<comment type="caution">
    <text evidence="2">The sequence shown here is derived from an EMBL/GenBank/DDBJ whole genome shotgun (WGS) entry which is preliminary data.</text>
</comment>
<organism evidence="2 3">
    <name type="scientific">Caenorhabditis bovis</name>
    <dbReference type="NCBI Taxonomy" id="2654633"/>
    <lineage>
        <taxon>Eukaryota</taxon>
        <taxon>Metazoa</taxon>
        <taxon>Ecdysozoa</taxon>
        <taxon>Nematoda</taxon>
        <taxon>Chromadorea</taxon>
        <taxon>Rhabditida</taxon>
        <taxon>Rhabditina</taxon>
        <taxon>Rhabditomorpha</taxon>
        <taxon>Rhabditoidea</taxon>
        <taxon>Rhabditidae</taxon>
        <taxon>Peloderinae</taxon>
        <taxon>Caenorhabditis</taxon>
    </lineage>
</organism>
<dbReference type="AlphaFoldDB" id="A0A8S1FE62"/>
<dbReference type="Proteomes" id="UP000494206">
    <property type="component" value="Unassembled WGS sequence"/>
</dbReference>
<accession>A0A8S1FE62</accession>
<keyword evidence="3" id="KW-1185">Reference proteome</keyword>
<evidence type="ECO:0000256" key="1">
    <source>
        <dbReference type="SAM" id="MobiDB-lite"/>
    </source>
</evidence>
<gene>
    <name evidence="2" type="ORF">CBOVIS_LOCUS11770</name>
</gene>
<proteinExistence type="predicted"/>
<feature type="region of interest" description="Disordered" evidence="1">
    <location>
        <begin position="176"/>
        <end position="222"/>
    </location>
</feature>
<sequence length="468" mass="53555">MGSTSNSKFLCVADDVVDIPLPTPETDEATFSNSIEKPQERPRGRIMGIRSFPVSLPTEPPDVLEARQKARSDALRNASLNVINQLKADHVRRAGRYGFNYYEDESQQLCSCFEKLTVSKEHPVGYFAANFRQTTRFASDRNEFEPATSVLRRLERENPEFIEELKSVNKAVKEAAEKSRKKKNANPAADNIHDILRRSYNGRGSPMNSDSENDTTGSREKPDEVTFSAKYSIPLFCAHSFLSTTRITGDIKCGPHKERVAGGLLMRDDETGKIVLLAICRKCLRSENHFDKTIVFDKTLVKLMKIMYPFQVTPRDHLFRDIWTAGKNSIMGYRRLHGGERISIKWKTLKEAVKEEQINLSVEDDIEMRLVGSRSLREKFNFVGVATFIKIYYQCDPHKEQLLCGLVVGDKLTNRRLVLPFCKSCANHQDPSHRNLPSDLLTALSKFMEDNNDDHVHRFFKKWDEQDI</sequence>
<evidence type="ECO:0000313" key="3">
    <source>
        <dbReference type="Proteomes" id="UP000494206"/>
    </source>
</evidence>
<dbReference type="EMBL" id="CADEPM010000010">
    <property type="protein sequence ID" value="CAB3410216.1"/>
    <property type="molecule type" value="Genomic_DNA"/>
</dbReference>
<name>A0A8S1FE62_9PELO</name>